<evidence type="ECO:0000256" key="1">
    <source>
        <dbReference type="SAM" id="Phobius"/>
    </source>
</evidence>
<feature type="transmembrane region" description="Helical" evidence="1">
    <location>
        <begin position="173"/>
        <end position="191"/>
    </location>
</feature>
<evidence type="ECO:0000313" key="2">
    <source>
        <dbReference type="EMBL" id="AMB94615.1"/>
    </source>
</evidence>
<feature type="transmembrane region" description="Helical" evidence="1">
    <location>
        <begin position="114"/>
        <end position="132"/>
    </location>
</feature>
<reference evidence="2 4" key="1">
    <citation type="journal article" date="2016" name="Genome Announc.">
        <title>Complete Genome Sequences of Aerococcus christensenii CCUG 28831T, Aerococcus sanguinicola CCUG 43001T, Aerococcus urinae CCUG 36881T, Aerococcus urinaeequi CCUG 28094T, Aerococcus urinaehominis CCUG 42038 BT, and Aerococcus viridans CCUG 4311T.</title>
        <authorList>
            <person name="Carkaci D."/>
            <person name="Dargis R."/>
            <person name="Nielsen X.C."/>
            <person name="Skovgaard O."/>
            <person name="Fuursted K."/>
            <person name="Christensen J.J."/>
        </authorList>
    </citation>
    <scope>NUCLEOTIDE SEQUENCE [LARGE SCALE GENOMIC DNA]</scope>
    <source>
        <strain evidence="2 4">CCUG43001</strain>
    </source>
</reference>
<dbReference type="Proteomes" id="UP000069912">
    <property type="component" value="Chromosome"/>
</dbReference>
<dbReference type="EMBL" id="CP014160">
    <property type="protein sequence ID" value="AMB94615.1"/>
    <property type="molecule type" value="Genomic_DNA"/>
</dbReference>
<feature type="transmembrane region" description="Helical" evidence="1">
    <location>
        <begin position="12"/>
        <end position="29"/>
    </location>
</feature>
<dbReference type="GeneID" id="92903917"/>
<gene>
    <name evidence="2" type="ORF">AWM72_07540</name>
    <name evidence="3" type="ORF">CYJ28_02210</name>
</gene>
<dbReference type="RefSeq" id="WP_067975693.1">
    <property type="nucleotide sequence ID" value="NZ_CAJHKM010000002.1"/>
</dbReference>
<evidence type="ECO:0000313" key="3">
    <source>
        <dbReference type="EMBL" id="PKZ23387.1"/>
    </source>
</evidence>
<dbReference type="Proteomes" id="UP000234239">
    <property type="component" value="Unassembled WGS sequence"/>
</dbReference>
<proteinExistence type="predicted"/>
<keyword evidence="1" id="KW-0812">Transmembrane</keyword>
<evidence type="ECO:0000313" key="4">
    <source>
        <dbReference type="Proteomes" id="UP000069912"/>
    </source>
</evidence>
<keyword evidence="1" id="KW-0472">Membrane</keyword>
<reference evidence="3 5" key="3">
    <citation type="submission" date="2017-12" db="EMBL/GenBank/DDBJ databases">
        <title>Phylogenetic diversity of female urinary microbiome.</title>
        <authorList>
            <person name="Thomas-White K."/>
            <person name="Wolfe A.J."/>
        </authorList>
    </citation>
    <scope>NUCLEOTIDE SEQUENCE [LARGE SCALE GENOMIC DNA]</scope>
    <source>
        <strain evidence="3 5">UMB0139</strain>
    </source>
</reference>
<dbReference type="AlphaFoldDB" id="A0A120I9D7"/>
<dbReference type="OrthoDB" id="2136686at2"/>
<protein>
    <submittedName>
        <fullName evidence="2">Uncharacterized protein</fullName>
    </submittedName>
</protein>
<name>A0A120I9D7_9LACT</name>
<organism evidence="2 4">
    <name type="scientific">Aerococcus sanguinicola</name>
    <dbReference type="NCBI Taxonomy" id="119206"/>
    <lineage>
        <taxon>Bacteria</taxon>
        <taxon>Bacillati</taxon>
        <taxon>Bacillota</taxon>
        <taxon>Bacilli</taxon>
        <taxon>Lactobacillales</taxon>
        <taxon>Aerococcaceae</taxon>
        <taxon>Aerococcus</taxon>
    </lineage>
</organism>
<feature type="transmembrane region" description="Helical" evidence="1">
    <location>
        <begin position="35"/>
        <end position="54"/>
    </location>
</feature>
<dbReference type="EMBL" id="PKGY01000001">
    <property type="protein sequence ID" value="PKZ23387.1"/>
    <property type="molecule type" value="Genomic_DNA"/>
</dbReference>
<feature type="transmembrane region" description="Helical" evidence="1">
    <location>
        <begin position="66"/>
        <end position="85"/>
    </location>
</feature>
<reference evidence="4" key="2">
    <citation type="submission" date="2016-01" db="EMBL/GenBank/DDBJ databases">
        <title>Six Aerococcus type strain genome sequencing and assembly using PacBio and Illumina Hiseq.</title>
        <authorList>
            <person name="Carkaci D."/>
            <person name="Dargis R."/>
            <person name="Nielsen X.C."/>
            <person name="Skovgaard O."/>
            <person name="Fuursted K."/>
            <person name="Christensen J.J."/>
        </authorList>
    </citation>
    <scope>NUCLEOTIDE SEQUENCE [LARGE SCALE GENOMIC DNA]</scope>
    <source>
        <strain evidence="4">CCUG43001</strain>
    </source>
</reference>
<evidence type="ECO:0000313" key="5">
    <source>
        <dbReference type="Proteomes" id="UP000234239"/>
    </source>
</evidence>
<keyword evidence="1" id="KW-1133">Transmembrane helix</keyword>
<dbReference type="KEGG" id="asan:AWM72_07540"/>
<keyword evidence="4" id="KW-1185">Reference proteome</keyword>
<feature type="transmembrane region" description="Helical" evidence="1">
    <location>
        <begin position="144"/>
        <end position="161"/>
    </location>
</feature>
<accession>A0A120I9D7</accession>
<sequence length="226" mass="26067">MTTIKKLANFKVYSLHLASLSALILAFQVDQWRWQAWAVILPFQWLLTELFYCFTDGKELSLVKNIKGLLLTEVLVWLLFILAYFEFGWPVPRLLILSYLLVHSSLLSHKLVKLMPHLAYVGSLIIYTYLILYTNSQLVSHQYTAFYLALFLGLAALFTRSEVHDPIFSGEKSFYRFLGILSLIASLILASFLLPQGAWFILIAYLLALLIQYDHKQALKKRTANQ</sequence>